<evidence type="ECO:0000256" key="1">
    <source>
        <dbReference type="SAM" id="MobiDB-lite"/>
    </source>
</evidence>
<dbReference type="InterPro" id="IPR039581">
    <property type="entry name" value="FNDC11"/>
</dbReference>
<sequence>MTPVLVFHHDGRKRSVQGLQIKSKTRNGRTGQTERKPREETAKKMTSSGFPTHDLTSPSTEEDTVAHITSLPNPMDQIWRLLNTELNHSAFAVMQEKLLLKQRSSYFYTIQNDNVRALEDQQESTSSPIDMLVSHLGPHRFQRVESWLTSQVVIFLTYLEMLLQEITISRQYLEAFTAKRMQVGVNADEVVSAEQQLKQIQEHMSNFEARMGKIIEPLTLNSLFLLEMRRSLLPSSRLQM</sequence>
<feature type="domain" description="DUF5581" evidence="2">
    <location>
        <begin position="80"/>
        <end position="211"/>
    </location>
</feature>
<reference evidence="3 4" key="1">
    <citation type="submission" date="2018-11" db="EMBL/GenBank/DDBJ databases">
        <authorList>
            <person name="Lopez-Roques C."/>
            <person name="Donnadieu C."/>
            <person name="Bouchez O."/>
            <person name="Klopp C."/>
            <person name="Cabau C."/>
            <person name="Zahm M."/>
        </authorList>
    </citation>
    <scope>NUCLEOTIDE SEQUENCE [LARGE SCALE GENOMIC DNA]</scope>
    <source>
        <strain evidence="3">RS831</strain>
        <tissue evidence="3">Whole body</tissue>
    </source>
</reference>
<dbReference type="Proteomes" id="UP000283210">
    <property type="component" value="Chromosome 4"/>
</dbReference>
<proteinExistence type="predicted"/>
<evidence type="ECO:0000313" key="4">
    <source>
        <dbReference type="Proteomes" id="UP000283210"/>
    </source>
</evidence>
<evidence type="ECO:0000259" key="2">
    <source>
        <dbReference type="Pfam" id="PF20996"/>
    </source>
</evidence>
<dbReference type="Pfam" id="PF20996">
    <property type="entry name" value="DUF5581_N"/>
    <property type="match status" value="1"/>
</dbReference>
<gene>
    <name evidence="3" type="ORF">OJAV_G00033450</name>
</gene>
<dbReference type="InterPro" id="IPR049231">
    <property type="entry name" value="DUF5581_N"/>
</dbReference>
<dbReference type="EMBL" id="CM012440">
    <property type="protein sequence ID" value="RVE73655.1"/>
    <property type="molecule type" value="Genomic_DNA"/>
</dbReference>
<feature type="compositionally biased region" description="Basic and acidic residues" evidence="1">
    <location>
        <begin position="32"/>
        <end position="43"/>
    </location>
</feature>
<accession>A0A437DFN0</accession>
<dbReference type="PANTHER" id="PTHR14537">
    <property type="entry name" value="FIBRONECTIN TYPE III DOMAIN-CONTAINING PROTEIN 11"/>
    <property type="match status" value="1"/>
</dbReference>
<name>A0A437DFN0_ORYJA</name>
<feature type="compositionally biased region" description="Polar residues" evidence="1">
    <location>
        <begin position="44"/>
        <end position="59"/>
    </location>
</feature>
<reference evidence="3 4" key="2">
    <citation type="submission" date="2019-01" db="EMBL/GenBank/DDBJ databases">
        <title>A chromosome length genome reference of the Java medaka (oryzias javanicus).</title>
        <authorList>
            <person name="Herpin A."/>
            <person name="Takehana Y."/>
            <person name="Naruse K."/>
            <person name="Ansai S."/>
            <person name="Kawaguchi M."/>
        </authorList>
    </citation>
    <scope>NUCLEOTIDE SEQUENCE [LARGE SCALE GENOMIC DNA]</scope>
    <source>
        <strain evidence="3">RS831</strain>
        <tissue evidence="3">Whole body</tissue>
    </source>
</reference>
<protein>
    <recommendedName>
        <fullName evidence="2">DUF5581 domain-containing protein</fullName>
    </recommendedName>
</protein>
<dbReference type="OrthoDB" id="8699528at2759"/>
<feature type="region of interest" description="Disordered" evidence="1">
    <location>
        <begin position="9"/>
        <end position="59"/>
    </location>
</feature>
<keyword evidence="4" id="KW-1185">Reference proteome</keyword>
<evidence type="ECO:0000313" key="3">
    <source>
        <dbReference type="EMBL" id="RVE73655.1"/>
    </source>
</evidence>
<organism evidence="3 4">
    <name type="scientific">Oryzias javanicus</name>
    <name type="common">Javanese ricefish</name>
    <name type="synonym">Aplocheilus javanicus</name>
    <dbReference type="NCBI Taxonomy" id="123683"/>
    <lineage>
        <taxon>Eukaryota</taxon>
        <taxon>Metazoa</taxon>
        <taxon>Chordata</taxon>
        <taxon>Craniata</taxon>
        <taxon>Vertebrata</taxon>
        <taxon>Euteleostomi</taxon>
        <taxon>Actinopterygii</taxon>
        <taxon>Neopterygii</taxon>
        <taxon>Teleostei</taxon>
        <taxon>Neoteleostei</taxon>
        <taxon>Acanthomorphata</taxon>
        <taxon>Ovalentaria</taxon>
        <taxon>Atherinomorphae</taxon>
        <taxon>Beloniformes</taxon>
        <taxon>Adrianichthyidae</taxon>
        <taxon>Oryziinae</taxon>
        <taxon>Oryzias</taxon>
    </lineage>
</organism>
<dbReference type="AlphaFoldDB" id="A0A437DFN0"/>